<dbReference type="OrthoDB" id="2342176at2759"/>
<dbReference type="PANTHER" id="PTHR36182">
    <property type="entry name" value="PROTEIN, PUTATIVE (AFU_ORTHOLOGUE AFUA_6G10930)-RELATED"/>
    <property type="match status" value="1"/>
</dbReference>
<keyword evidence="3" id="KW-1185">Reference proteome</keyword>
<feature type="compositionally biased region" description="Pro residues" evidence="1">
    <location>
        <begin position="275"/>
        <end position="285"/>
    </location>
</feature>
<dbReference type="STRING" id="1081103.A0A0B2WKM5"/>
<evidence type="ECO:0008006" key="4">
    <source>
        <dbReference type="Google" id="ProtNLM"/>
    </source>
</evidence>
<dbReference type="RefSeq" id="XP_040677677.1">
    <property type="nucleotide sequence ID" value="XM_040824352.1"/>
</dbReference>
<feature type="region of interest" description="Disordered" evidence="1">
    <location>
        <begin position="225"/>
        <end position="321"/>
    </location>
</feature>
<evidence type="ECO:0000313" key="3">
    <source>
        <dbReference type="Proteomes" id="UP000030816"/>
    </source>
</evidence>
<proteinExistence type="predicted"/>
<dbReference type="Proteomes" id="UP000030816">
    <property type="component" value="Unassembled WGS sequence"/>
</dbReference>
<evidence type="ECO:0000256" key="1">
    <source>
        <dbReference type="SAM" id="MobiDB-lite"/>
    </source>
</evidence>
<feature type="compositionally biased region" description="Low complexity" evidence="1">
    <location>
        <begin position="294"/>
        <end position="308"/>
    </location>
</feature>
<name>A0A0B2WKM5_METAS</name>
<dbReference type="EMBL" id="AZHE01000014">
    <property type="protein sequence ID" value="KHN96611.1"/>
    <property type="molecule type" value="Genomic_DNA"/>
</dbReference>
<dbReference type="AlphaFoldDB" id="A0A0B2WKM5"/>
<dbReference type="Gene3D" id="2.70.50.70">
    <property type="match status" value="1"/>
</dbReference>
<organism evidence="2 3">
    <name type="scientific">Metarhizium album (strain ARSEF 1941)</name>
    <dbReference type="NCBI Taxonomy" id="1081103"/>
    <lineage>
        <taxon>Eukaryota</taxon>
        <taxon>Fungi</taxon>
        <taxon>Dikarya</taxon>
        <taxon>Ascomycota</taxon>
        <taxon>Pezizomycotina</taxon>
        <taxon>Sordariomycetes</taxon>
        <taxon>Hypocreomycetidae</taxon>
        <taxon>Hypocreales</taxon>
        <taxon>Clavicipitaceae</taxon>
        <taxon>Metarhizium</taxon>
    </lineage>
</organism>
<accession>A0A0B2WKM5</accession>
<gene>
    <name evidence="2" type="ORF">MAM_05554</name>
</gene>
<comment type="caution">
    <text evidence="2">The sequence shown here is derived from an EMBL/GenBank/DDBJ whole genome shotgun (WGS) entry which is preliminary data.</text>
</comment>
<dbReference type="HOGENOM" id="CLU_032571_1_1_1"/>
<sequence>MKAFSVASAVLSAASFAAGHMQMKSPPSLRSSFNKFTTDVDYDMTSPLSSSGSNFPCRNSLELLGTAQGKPVEEWTAGQKQQMTITGGAPHSGGSCQASMSYDKGKTWTVIKSWQGNCPSGAGDTVSDFMLPADAPAGEALFAWSWFNKVGNREMYMNCAVITVKAGQGSESVSSTTPWSSRPEMFVANVGNGCSTVEGTDLKFPNPGPDVETSTAKSLKLGDAVGKCQKPAPGADKPTTPSPNPPSGPGAGTKLPGDENKLVLPPSTTSKVNEPPFPTLDPSSPPSNGNNTVPSAAPPTTLQTSTTPTPTPGTPAPGGDRKTCTPGAYECTPDNKGWRVCTVLKSWVLAGQCPDGTVCQVNKQNKTPYCLAKAGSFRYSSFRPAQN</sequence>
<dbReference type="GeneID" id="63740009"/>
<protein>
    <recommendedName>
        <fullName evidence="4">Extracellular protein</fullName>
    </recommendedName>
</protein>
<evidence type="ECO:0000313" key="2">
    <source>
        <dbReference type="EMBL" id="KHN96611.1"/>
    </source>
</evidence>
<dbReference type="PANTHER" id="PTHR36182:SF1">
    <property type="entry name" value="PROTEIN, PUTATIVE (AFU_ORTHOLOGUE AFUA_6G10930)-RELATED"/>
    <property type="match status" value="1"/>
</dbReference>
<reference evidence="2 3" key="1">
    <citation type="journal article" date="2014" name="Proc. Natl. Acad. Sci. U.S.A.">
        <title>Trajectory and genomic determinants of fungal-pathogen speciation and host adaptation.</title>
        <authorList>
            <person name="Hu X."/>
            <person name="Xiao G."/>
            <person name="Zheng P."/>
            <person name="Shang Y."/>
            <person name="Su Y."/>
            <person name="Zhang X."/>
            <person name="Liu X."/>
            <person name="Zhan S."/>
            <person name="St Leger R.J."/>
            <person name="Wang C."/>
        </authorList>
    </citation>
    <scope>NUCLEOTIDE SEQUENCE [LARGE SCALE GENOMIC DNA]</scope>
    <source>
        <strain evidence="2 3">ARSEF 1941</strain>
    </source>
</reference>